<keyword evidence="5 7" id="KW-0472">Membrane</keyword>
<dbReference type="AlphaFoldDB" id="A0ABD1IV07"/>
<gene>
    <name evidence="10" type="ORF">ACEWY4_026144</name>
</gene>
<dbReference type="PROSITE" id="PS51225">
    <property type="entry name" value="MARVEL"/>
    <property type="match status" value="1"/>
</dbReference>
<comment type="subcellular location">
    <subcellularLocation>
        <location evidence="1">Membrane</location>
        <topology evidence="1">Multi-pass membrane protein</topology>
    </subcellularLocation>
</comment>
<dbReference type="InterPro" id="IPR047123">
    <property type="entry name" value="MYADM-like"/>
</dbReference>
<evidence type="ECO:0000256" key="5">
    <source>
        <dbReference type="ARBA" id="ARBA00023136"/>
    </source>
</evidence>
<feature type="transmembrane region" description="Helical" evidence="8">
    <location>
        <begin position="12"/>
        <end position="37"/>
    </location>
</feature>
<dbReference type="GO" id="GO:0016020">
    <property type="term" value="C:membrane"/>
    <property type="evidence" value="ECO:0007669"/>
    <property type="project" value="UniProtKB-SubCell"/>
</dbReference>
<reference evidence="10 11" key="1">
    <citation type="submission" date="2024-09" db="EMBL/GenBank/DDBJ databases">
        <title>A chromosome-level genome assembly of Gray's grenadier anchovy, Coilia grayii.</title>
        <authorList>
            <person name="Fu Z."/>
        </authorList>
    </citation>
    <scope>NUCLEOTIDE SEQUENCE [LARGE SCALE GENOMIC DNA]</scope>
    <source>
        <strain evidence="10">G4</strain>
        <tissue evidence="10">Muscle</tissue>
    </source>
</reference>
<feature type="transmembrane region" description="Helical" evidence="8">
    <location>
        <begin position="113"/>
        <end position="133"/>
    </location>
</feature>
<evidence type="ECO:0000256" key="8">
    <source>
        <dbReference type="SAM" id="Phobius"/>
    </source>
</evidence>
<evidence type="ECO:0000259" key="9">
    <source>
        <dbReference type="PROSITE" id="PS51225"/>
    </source>
</evidence>
<feature type="domain" description="MARVEL" evidence="9">
    <location>
        <begin position="145"/>
        <end position="283"/>
    </location>
</feature>
<evidence type="ECO:0000256" key="2">
    <source>
        <dbReference type="ARBA" id="ARBA00022692"/>
    </source>
</evidence>
<dbReference type="InterPro" id="IPR008253">
    <property type="entry name" value="Marvel"/>
</dbReference>
<sequence>MDKIKFSPSSLLNVRGFLHIAEVLLCLVTLIAAAISPRPLHTFWIYSIIIWVLCAILTLVITIIELFLIHKLILYLCMDWDDFTTGIAFMAALTTTTCALCYCIFYVCLKCVWDWLVALLAIVVCVLYIVEFVKDKLDFTRSVKYLAALPGIFKILEAYVSCLIFISLMGYQGQPALIWCVVAYIIPFPIIPVVIAVNVMKKLRNCLPFNLTRVEFILLILSVALYVTAAILWPIYTLHNNPRPDDCPAGGCAWSMYFFVTLMTYVNLGLFTVELVFTLLGMCGFKRS</sequence>
<evidence type="ECO:0000256" key="4">
    <source>
        <dbReference type="ARBA" id="ARBA00022989"/>
    </source>
</evidence>
<dbReference type="EMBL" id="JBHFQA010000023">
    <property type="protein sequence ID" value="KAL2078459.1"/>
    <property type="molecule type" value="Genomic_DNA"/>
</dbReference>
<organism evidence="10 11">
    <name type="scientific">Coilia grayii</name>
    <name type="common">Gray's grenadier anchovy</name>
    <dbReference type="NCBI Taxonomy" id="363190"/>
    <lineage>
        <taxon>Eukaryota</taxon>
        <taxon>Metazoa</taxon>
        <taxon>Chordata</taxon>
        <taxon>Craniata</taxon>
        <taxon>Vertebrata</taxon>
        <taxon>Euteleostomi</taxon>
        <taxon>Actinopterygii</taxon>
        <taxon>Neopterygii</taxon>
        <taxon>Teleostei</taxon>
        <taxon>Clupei</taxon>
        <taxon>Clupeiformes</taxon>
        <taxon>Clupeoidei</taxon>
        <taxon>Engraulidae</taxon>
        <taxon>Coilinae</taxon>
        <taxon>Coilia</taxon>
    </lineage>
</organism>
<feature type="transmembrane region" description="Helical" evidence="8">
    <location>
        <begin position="256"/>
        <end position="280"/>
    </location>
</feature>
<accession>A0ABD1IV07</accession>
<evidence type="ECO:0000313" key="11">
    <source>
        <dbReference type="Proteomes" id="UP001591681"/>
    </source>
</evidence>
<proteinExistence type="inferred from homology"/>
<keyword evidence="4 8" id="KW-1133">Transmembrane helix</keyword>
<feature type="transmembrane region" description="Helical" evidence="8">
    <location>
        <begin position="176"/>
        <end position="195"/>
    </location>
</feature>
<name>A0ABD1IV07_9TELE</name>
<evidence type="ECO:0000256" key="6">
    <source>
        <dbReference type="ARBA" id="ARBA00034721"/>
    </source>
</evidence>
<dbReference type="PANTHER" id="PTHR17068">
    <property type="entry name" value="MYELOID-ASSOCIATED DIFFERENTIATION MARKER MYADM FAMILY MEMBER"/>
    <property type="match status" value="1"/>
</dbReference>
<keyword evidence="3" id="KW-0677">Repeat</keyword>
<keyword evidence="2 7" id="KW-0812">Transmembrane</keyword>
<evidence type="ECO:0000313" key="10">
    <source>
        <dbReference type="EMBL" id="KAL2078459.1"/>
    </source>
</evidence>
<feature type="transmembrane region" description="Helical" evidence="8">
    <location>
        <begin position="87"/>
        <end position="107"/>
    </location>
</feature>
<keyword evidence="11" id="KW-1185">Reference proteome</keyword>
<feature type="transmembrane region" description="Helical" evidence="8">
    <location>
        <begin position="145"/>
        <end position="170"/>
    </location>
</feature>
<dbReference type="PANTHER" id="PTHR17068:SF12">
    <property type="entry name" value="MYELOID-ASSOCIATED DIFFERENTIATION MARKER-LIKE PROTEIN 2"/>
    <property type="match status" value="1"/>
</dbReference>
<comment type="caution">
    <text evidence="10">The sequence shown here is derived from an EMBL/GenBank/DDBJ whole genome shotgun (WGS) entry which is preliminary data.</text>
</comment>
<dbReference type="Proteomes" id="UP001591681">
    <property type="component" value="Unassembled WGS sequence"/>
</dbReference>
<evidence type="ECO:0000256" key="7">
    <source>
        <dbReference type="PROSITE-ProRule" id="PRU00581"/>
    </source>
</evidence>
<feature type="transmembrane region" description="Helical" evidence="8">
    <location>
        <begin position="216"/>
        <end position="236"/>
    </location>
</feature>
<feature type="transmembrane region" description="Helical" evidence="8">
    <location>
        <begin position="43"/>
        <end position="67"/>
    </location>
</feature>
<evidence type="ECO:0000256" key="3">
    <source>
        <dbReference type="ARBA" id="ARBA00022737"/>
    </source>
</evidence>
<evidence type="ECO:0000256" key="1">
    <source>
        <dbReference type="ARBA" id="ARBA00004141"/>
    </source>
</evidence>
<comment type="similarity">
    <text evidence="6">Belongs to the MAL family.</text>
</comment>
<protein>
    <recommendedName>
        <fullName evidence="9">MARVEL domain-containing protein</fullName>
    </recommendedName>
</protein>